<feature type="region of interest" description="Disordered" evidence="1">
    <location>
        <begin position="1"/>
        <end position="22"/>
    </location>
</feature>
<proteinExistence type="predicted"/>
<protein>
    <submittedName>
        <fullName evidence="2">Uncharacterized protein</fullName>
    </submittedName>
</protein>
<evidence type="ECO:0000313" key="2">
    <source>
        <dbReference type="EMBL" id="OQM57176.1"/>
    </source>
</evidence>
<sequence>MVSMDGRGGTIRPRGGETAYGTTVSPGLQQLPYLTFLMAMMKKQPMMANAMDVGNAKL</sequence>
<gene>
    <name evidence="2" type="ORF">B5789_1608</name>
</gene>
<dbReference type="EMBL" id="NAQF01000008">
    <property type="protein sequence ID" value="OQM57176.1"/>
    <property type="molecule type" value="Genomic_DNA"/>
</dbReference>
<organism evidence="2 3">
    <name type="scientific">Bifidobacterium adolescentis</name>
    <dbReference type="NCBI Taxonomy" id="1680"/>
    <lineage>
        <taxon>Bacteria</taxon>
        <taxon>Bacillati</taxon>
        <taxon>Actinomycetota</taxon>
        <taxon>Actinomycetes</taxon>
        <taxon>Bifidobacteriales</taxon>
        <taxon>Bifidobacteriaceae</taxon>
        <taxon>Bifidobacterium</taxon>
    </lineage>
</organism>
<evidence type="ECO:0000256" key="1">
    <source>
        <dbReference type="SAM" id="MobiDB-lite"/>
    </source>
</evidence>
<accession>A0AB73PV76</accession>
<evidence type="ECO:0000313" key="3">
    <source>
        <dbReference type="Proteomes" id="UP000192714"/>
    </source>
</evidence>
<name>A0AB73PV76_BIFAD</name>
<dbReference type="AlphaFoldDB" id="A0AB73PV76"/>
<dbReference type="Proteomes" id="UP000192714">
    <property type="component" value="Unassembled WGS sequence"/>
</dbReference>
<comment type="caution">
    <text evidence="2">The sequence shown here is derived from an EMBL/GenBank/DDBJ whole genome shotgun (WGS) entry which is preliminary data.</text>
</comment>
<reference evidence="2 3" key="1">
    <citation type="submission" date="2017-03" db="EMBL/GenBank/DDBJ databases">
        <title>Maternal inheritance of bifidobacteria.</title>
        <authorList>
            <person name="Lugli G.A."/>
            <person name="Duranti S."/>
            <person name="Milani C."/>
            <person name="Mancabelli L."/>
        </authorList>
    </citation>
    <scope>NUCLEOTIDE SEQUENCE [LARGE SCALE GENOMIC DNA]</scope>
    <source>
        <strain evidence="2 3">1892B</strain>
    </source>
</reference>